<dbReference type="OrthoDB" id="5119509at2"/>
<gene>
    <name evidence="2" type="ORF">EG850_04920</name>
</gene>
<accession>A0A3P3VYM9</accession>
<reference evidence="2 3" key="1">
    <citation type="submission" date="2018-11" db="EMBL/GenBank/DDBJ databases">
        <title>YIM 102482-1 draft genome.</title>
        <authorList>
            <person name="Li G."/>
            <person name="Jiang Y."/>
        </authorList>
    </citation>
    <scope>NUCLEOTIDE SEQUENCE [LARGE SCALE GENOMIC DNA]</scope>
    <source>
        <strain evidence="2 3">YIM 102482-1</strain>
    </source>
</reference>
<proteinExistence type="predicted"/>
<dbReference type="Proteomes" id="UP000274391">
    <property type="component" value="Unassembled WGS sequence"/>
</dbReference>
<evidence type="ECO:0000313" key="2">
    <source>
        <dbReference type="EMBL" id="RRJ87168.1"/>
    </source>
</evidence>
<sequence>MPWWSWVLIWTGLVVLLLAVLVLGAIWLYRKAMAASAEFDRLEQVQAEFASLAEQRVTPYQPRKIALLRDLDDVQRERDARAERRDERRELRREAKLARAHALTHADPHQYAFVAELHPKKG</sequence>
<name>A0A3P3VYM9_9MICO</name>
<protein>
    <submittedName>
        <fullName evidence="2">Uncharacterized protein</fullName>
    </submittedName>
</protein>
<feature type="transmembrane region" description="Helical" evidence="1">
    <location>
        <begin position="6"/>
        <end position="29"/>
    </location>
</feature>
<keyword evidence="3" id="KW-1185">Reference proteome</keyword>
<organism evidence="2 3">
    <name type="scientific">Gulosibacter macacae</name>
    <dbReference type="NCBI Taxonomy" id="2488791"/>
    <lineage>
        <taxon>Bacteria</taxon>
        <taxon>Bacillati</taxon>
        <taxon>Actinomycetota</taxon>
        <taxon>Actinomycetes</taxon>
        <taxon>Micrococcales</taxon>
        <taxon>Microbacteriaceae</taxon>
        <taxon>Gulosibacter</taxon>
    </lineage>
</organism>
<keyword evidence="1" id="KW-0812">Transmembrane</keyword>
<evidence type="ECO:0000256" key="1">
    <source>
        <dbReference type="SAM" id="Phobius"/>
    </source>
</evidence>
<dbReference type="RefSeq" id="WP_124970849.1">
    <property type="nucleotide sequence ID" value="NZ_RQVS01000005.1"/>
</dbReference>
<evidence type="ECO:0000313" key="3">
    <source>
        <dbReference type="Proteomes" id="UP000274391"/>
    </source>
</evidence>
<keyword evidence="1" id="KW-1133">Transmembrane helix</keyword>
<keyword evidence="1" id="KW-0472">Membrane</keyword>
<dbReference type="EMBL" id="RQVS01000005">
    <property type="protein sequence ID" value="RRJ87168.1"/>
    <property type="molecule type" value="Genomic_DNA"/>
</dbReference>
<comment type="caution">
    <text evidence="2">The sequence shown here is derived from an EMBL/GenBank/DDBJ whole genome shotgun (WGS) entry which is preliminary data.</text>
</comment>
<dbReference type="AlphaFoldDB" id="A0A3P3VYM9"/>